<keyword evidence="1" id="KW-1133">Transmembrane helix</keyword>
<accession>A0AAV5KLL5</accession>
<dbReference type="Proteomes" id="UP001054252">
    <property type="component" value="Unassembled WGS sequence"/>
</dbReference>
<evidence type="ECO:0000313" key="3">
    <source>
        <dbReference type="Proteomes" id="UP001054252"/>
    </source>
</evidence>
<name>A0AAV5KLL5_9ROSI</name>
<dbReference type="EMBL" id="BPVZ01000069">
    <property type="protein sequence ID" value="GKV25396.1"/>
    <property type="molecule type" value="Genomic_DNA"/>
</dbReference>
<keyword evidence="1" id="KW-0472">Membrane</keyword>
<gene>
    <name evidence="2" type="ORF">SLEP1_g34843</name>
</gene>
<dbReference type="AlphaFoldDB" id="A0AAV5KLL5"/>
<comment type="caution">
    <text evidence="2">The sequence shown here is derived from an EMBL/GenBank/DDBJ whole genome shotgun (WGS) entry which is preliminary data.</text>
</comment>
<reference evidence="2 3" key="1">
    <citation type="journal article" date="2021" name="Commun. Biol.">
        <title>The genome of Shorea leprosula (Dipterocarpaceae) highlights the ecological relevance of drought in aseasonal tropical rainforests.</title>
        <authorList>
            <person name="Ng K.K.S."/>
            <person name="Kobayashi M.J."/>
            <person name="Fawcett J.A."/>
            <person name="Hatakeyama M."/>
            <person name="Paape T."/>
            <person name="Ng C.H."/>
            <person name="Ang C.C."/>
            <person name="Tnah L.H."/>
            <person name="Lee C.T."/>
            <person name="Nishiyama T."/>
            <person name="Sese J."/>
            <person name="O'Brien M.J."/>
            <person name="Copetti D."/>
            <person name="Mohd Noor M.I."/>
            <person name="Ong R.C."/>
            <person name="Putra M."/>
            <person name="Sireger I.Z."/>
            <person name="Indrioko S."/>
            <person name="Kosugi Y."/>
            <person name="Izuno A."/>
            <person name="Isagi Y."/>
            <person name="Lee S.L."/>
            <person name="Shimizu K.K."/>
        </authorList>
    </citation>
    <scope>NUCLEOTIDE SEQUENCE [LARGE SCALE GENOMIC DNA]</scope>
    <source>
        <strain evidence="2">214</strain>
    </source>
</reference>
<evidence type="ECO:0000313" key="2">
    <source>
        <dbReference type="EMBL" id="GKV25396.1"/>
    </source>
</evidence>
<evidence type="ECO:0000256" key="1">
    <source>
        <dbReference type="SAM" id="Phobius"/>
    </source>
</evidence>
<evidence type="ECO:0008006" key="4">
    <source>
        <dbReference type="Google" id="ProtNLM"/>
    </source>
</evidence>
<keyword evidence="3" id="KW-1185">Reference proteome</keyword>
<organism evidence="2 3">
    <name type="scientific">Rubroshorea leprosula</name>
    <dbReference type="NCBI Taxonomy" id="152421"/>
    <lineage>
        <taxon>Eukaryota</taxon>
        <taxon>Viridiplantae</taxon>
        <taxon>Streptophyta</taxon>
        <taxon>Embryophyta</taxon>
        <taxon>Tracheophyta</taxon>
        <taxon>Spermatophyta</taxon>
        <taxon>Magnoliopsida</taxon>
        <taxon>eudicotyledons</taxon>
        <taxon>Gunneridae</taxon>
        <taxon>Pentapetalae</taxon>
        <taxon>rosids</taxon>
        <taxon>malvids</taxon>
        <taxon>Malvales</taxon>
        <taxon>Dipterocarpaceae</taxon>
        <taxon>Rubroshorea</taxon>
    </lineage>
</organism>
<proteinExistence type="predicted"/>
<protein>
    <recommendedName>
        <fullName evidence="4">Secreted protein</fullName>
    </recommendedName>
</protein>
<sequence length="92" mass="10227">MTPGWSVGFWDPFWWSFSCFFFCFSVCFVRLGLDPVAVQPSRGSTVVVAGFPDLVATAGLASRLGVLETKRHSYTSRLKGVQLSGSFDQRNR</sequence>
<keyword evidence="1" id="KW-0812">Transmembrane</keyword>
<feature type="transmembrane region" description="Helical" evidence="1">
    <location>
        <begin position="12"/>
        <end position="33"/>
    </location>
</feature>